<dbReference type="Proteomes" id="UP001231941">
    <property type="component" value="Unassembled WGS sequence"/>
</dbReference>
<dbReference type="RefSeq" id="WP_305991159.1">
    <property type="nucleotide sequence ID" value="NZ_JAVAMP010000002.1"/>
</dbReference>
<dbReference type="Pfam" id="PF01261">
    <property type="entry name" value="AP_endonuc_2"/>
    <property type="match status" value="1"/>
</dbReference>
<name>A0ABT9IWX6_9BACL</name>
<evidence type="ECO:0000259" key="1">
    <source>
        <dbReference type="Pfam" id="PF01261"/>
    </source>
</evidence>
<protein>
    <submittedName>
        <fullName evidence="2">TIM barrel protein</fullName>
    </submittedName>
</protein>
<evidence type="ECO:0000313" key="3">
    <source>
        <dbReference type="Proteomes" id="UP001231941"/>
    </source>
</evidence>
<dbReference type="SUPFAM" id="SSF51658">
    <property type="entry name" value="Xylose isomerase-like"/>
    <property type="match status" value="1"/>
</dbReference>
<dbReference type="PANTHER" id="PTHR12110">
    <property type="entry name" value="HYDROXYPYRUVATE ISOMERASE"/>
    <property type="match status" value="1"/>
</dbReference>
<comment type="caution">
    <text evidence="2">The sequence shown here is derived from an EMBL/GenBank/DDBJ whole genome shotgun (WGS) entry which is preliminary data.</text>
</comment>
<dbReference type="InterPro" id="IPR013022">
    <property type="entry name" value="Xyl_isomerase-like_TIM-brl"/>
</dbReference>
<dbReference type="InterPro" id="IPR050312">
    <property type="entry name" value="IolE/XylAMocC-like"/>
</dbReference>
<reference evidence="2 3" key="1">
    <citation type="submission" date="2023-08" db="EMBL/GenBank/DDBJ databases">
        <authorList>
            <person name="Park J.-S."/>
        </authorList>
    </citation>
    <scope>NUCLEOTIDE SEQUENCE [LARGE SCALE GENOMIC DNA]</scope>
    <source>
        <strain evidence="2 3">2205SS18-9</strain>
    </source>
</reference>
<keyword evidence="3" id="KW-1185">Reference proteome</keyword>
<organism evidence="2 3">
    <name type="scientific">Chengkuizengella axinellae</name>
    <dbReference type="NCBI Taxonomy" id="3064388"/>
    <lineage>
        <taxon>Bacteria</taxon>
        <taxon>Bacillati</taxon>
        <taxon>Bacillota</taxon>
        <taxon>Bacilli</taxon>
        <taxon>Bacillales</taxon>
        <taxon>Paenibacillaceae</taxon>
        <taxon>Chengkuizengella</taxon>
    </lineage>
</organism>
<dbReference type="PANTHER" id="PTHR12110:SF21">
    <property type="entry name" value="XYLOSE ISOMERASE-LIKE TIM BARREL DOMAIN-CONTAINING PROTEIN"/>
    <property type="match status" value="1"/>
</dbReference>
<dbReference type="EMBL" id="JAVAMP010000002">
    <property type="protein sequence ID" value="MDP5273861.1"/>
    <property type="molecule type" value="Genomic_DNA"/>
</dbReference>
<evidence type="ECO:0000313" key="2">
    <source>
        <dbReference type="EMBL" id="MDP5273861.1"/>
    </source>
</evidence>
<sequence>MKYGMPTLIELKSLEGNIKLCKKLGLNFIELNMNLPFCIPENLHPKYLKQLKKKYEIDFTIHLPEELDLTSFQPSIREGHLKRCLEIIKWAHISEIKILNMHLNKGIYFTLPNTKKWINEEYESQFLHLLTESFSQLYNDANSMGVIVCIENTCNFQLPFIQKALKQLAISDPFALTWDTGHDAKTDYNEKPVLMQFKDQIKHMHLHDYNGVSDHQTLYSGSIPIDERLDFAKENGLSVVIEVKTVQSLVESVKRLNVHRKLKI</sequence>
<dbReference type="InterPro" id="IPR036237">
    <property type="entry name" value="Xyl_isomerase-like_sf"/>
</dbReference>
<accession>A0ABT9IWX6</accession>
<feature type="domain" description="Xylose isomerase-like TIM barrel" evidence="1">
    <location>
        <begin position="19"/>
        <end position="243"/>
    </location>
</feature>
<dbReference type="Gene3D" id="3.20.20.150">
    <property type="entry name" value="Divalent-metal-dependent TIM barrel enzymes"/>
    <property type="match status" value="1"/>
</dbReference>
<proteinExistence type="predicted"/>
<gene>
    <name evidence="2" type="ORF">Q5Y73_07075</name>
</gene>